<evidence type="ECO:0000256" key="10">
    <source>
        <dbReference type="SAM" id="MobiDB-lite"/>
    </source>
</evidence>
<feature type="coiled-coil region" evidence="9">
    <location>
        <begin position="546"/>
        <end position="580"/>
    </location>
</feature>
<evidence type="ECO:0000256" key="6">
    <source>
        <dbReference type="ARBA" id="ARBA00023212"/>
    </source>
</evidence>
<dbReference type="InterPro" id="IPR040468">
    <property type="entry name" value="TRAF3IP1_N"/>
</dbReference>
<dbReference type="InterPro" id="IPR042576">
    <property type="entry name" value="TRAF3IP1_N_sf"/>
</dbReference>
<dbReference type="GO" id="GO:0036064">
    <property type="term" value="C:ciliary basal body"/>
    <property type="evidence" value="ECO:0007669"/>
    <property type="project" value="TreeGrafter"/>
</dbReference>
<evidence type="ECO:0000259" key="12">
    <source>
        <dbReference type="Pfam" id="PF17749"/>
    </source>
</evidence>
<feature type="non-terminal residue" evidence="13">
    <location>
        <position position="594"/>
    </location>
</feature>
<keyword evidence="7" id="KW-0966">Cell projection</keyword>
<comment type="similarity">
    <text evidence="8">Belongs to the TRAF3IP1 family.</text>
</comment>
<keyword evidence="4" id="KW-0970">Cilium biogenesis/degradation</keyword>
<dbReference type="Pfam" id="PF10243">
    <property type="entry name" value="MIP-T3"/>
    <property type="match status" value="1"/>
</dbReference>
<dbReference type="EMBL" id="VWPQ01003774">
    <property type="protein sequence ID" value="NXY45492.1"/>
    <property type="molecule type" value="Genomic_DNA"/>
</dbReference>
<evidence type="ECO:0000313" key="14">
    <source>
        <dbReference type="Proteomes" id="UP000519239"/>
    </source>
</evidence>
<reference evidence="13 14" key="1">
    <citation type="submission" date="2019-09" db="EMBL/GenBank/DDBJ databases">
        <title>Bird 10,000 Genomes (B10K) Project - Family phase.</title>
        <authorList>
            <person name="Zhang G."/>
        </authorList>
    </citation>
    <scope>NUCLEOTIDE SEQUENCE [LARGE SCALE GENOMIC DNA]</scope>
    <source>
        <strain evidence="13">B10K-CU-031-02</strain>
        <tissue evidence="13">Muscle</tissue>
    </source>
</reference>
<evidence type="ECO:0000259" key="11">
    <source>
        <dbReference type="Pfam" id="PF10243"/>
    </source>
</evidence>
<dbReference type="PANTHER" id="PTHR31363">
    <property type="entry name" value="TRAF3-INTERACTING PROTEIN 1"/>
    <property type="match status" value="1"/>
</dbReference>
<feature type="compositionally biased region" description="Basic and acidic residues" evidence="10">
    <location>
        <begin position="196"/>
        <end position="247"/>
    </location>
</feature>
<dbReference type="GO" id="GO:0070507">
    <property type="term" value="P:regulation of microtubule cytoskeleton organization"/>
    <property type="evidence" value="ECO:0007669"/>
    <property type="project" value="TreeGrafter"/>
</dbReference>
<feature type="region of interest" description="Disordered" evidence="10">
    <location>
        <begin position="76"/>
        <end position="265"/>
    </location>
</feature>
<keyword evidence="5 9" id="KW-0175">Coiled coil</keyword>
<gene>
    <name evidence="13" type="primary">Traf3ip1</name>
    <name evidence="13" type="ORF">CEUAER_R08715</name>
</gene>
<evidence type="ECO:0000313" key="13">
    <source>
        <dbReference type="EMBL" id="NXY45492.1"/>
    </source>
</evidence>
<evidence type="ECO:0000256" key="3">
    <source>
        <dbReference type="ARBA" id="ARBA00022490"/>
    </source>
</evidence>
<accession>A0A7L4JY62</accession>
<feature type="compositionally biased region" description="Basic and acidic residues" evidence="10">
    <location>
        <begin position="462"/>
        <end position="473"/>
    </location>
</feature>
<sequence>QDKDAKISFLQKAIDAVVMVTGEPLSVKPERVVAGHEPEKTNEFLQAIGKCCLNKARHHYIDFLSSDAAVKRVLAGERANAKGKPPSSKSRDEEGRESKPEEQKSRKDKEPRGGTEIKDRSSSRGRKPEGDLKESKEREKESDKQKDNEDKQKDPGRDTFKEGEKQERERSKSRTTKEGRETEIKKRKGDIDREDDLDHDKGQEREKKIEGGREKDRLKERDKDKARDRDREKDRDRGKDREKDGDRGPAGISRQLSTEGSRQHAKPGGEEFLWYLWFHLTINCFVIETVETKSTADRISEENVTKLQEKAELGLAVEQKGRGNKNLTVLENLTQALWGCVSLPLIAYMKKPLCYCRRIPRPSSARPAPPRVKHRESAEVLLPERSGSGKPASTVIIDQQVSDDADDQFVVEAAPPLPEMPNMEMIFVPTYAEKYTDFSTGGLVKRILETKKGYESSQKSQTTEREKPFVSDAARKKERDLVAKETEKCQASIQKLCHSVLMLSRIIDYVQEDMDTMKNEWQMWQHENRQLAEALQKEQSITDSVVEPLKAELAELEQSIKDQQDKIRAVKANILQKEEKNRTMILSINQSSRR</sequence>
<evidence type="ECO:0000256" key="1">
    <source>
        <dbReference type="ARBA" id="ARBA00004120"/>
    </source>
</evidence>
<evidence type="ECO:0000256" key="8">
    <source>
        <dbReference type="ARBA" id="ARBA00043971"/>
    </source>
</evidence>
<proteinExistence type="inferred from homology"/>
<dbReference type="OrthoDB" id="10258914at2759"/>
<dbReference type="InterPro" id="IPR041476">
    <property type="entry name" value="TRAF3IP1_C"/>
</dbReference>
<dbReference type="GO" id="GO:0008017">
    <property type="term" value="F:microtubule binding"/>
    <property type="evidence" value="ECO:0007669"/>
    <property type="project" value="InterPro"/>
</dbReference>
<dbReference type="Proteomes" id="UP000519239">
    <property type="component" value="Unassembled WGS sequence"/>
</dbReference>
<evidence type="ECO:0000256" key="5">
    <source>
        <dbReference type="ARBA" id="ARBA00023054"/>
    </source>
</evidence>
<dbReference type="GO" id="GO:0030992">
    <property type="term" value="C:intraciliary transport particle B"/>
    <property type="evidence" value="ECO:0007669"/>
    <property type="project" value="TreeGrafter"/>
</dbReference>
<evidence type="ECO:0000256" key="7">
    <source>
        <dbReference type="ARBA" id="ARBA00023273"/>
    </source>
</evidence>
<comment type="caution">
    <text evidence="13">The sequence shown here is derived from an EMBL/GenBank/DDBJ whole genome shotgun (WGS) entry which is preliminary data.</text>
</comment>
<protein>
    <submittedName>
        <fullName evidence="13">MIPT3 protein</fullName>
    </submittedName>
</protein>
<feature type="domain" description="TRAF3-interacting protein 1 C-terminal" evidence="12">
    <location>
        <begin position="440"/>
        <end position="588"/>
    </location>
</feature>
<dbReference type="Gene3D" id="1.10.418.50">
    <property type="entry name" value="Microtubule-binding protein MIP-T3"/>
    <property type="match status" value="1"/>
</dbReference>
<name>A0A7L4JY62_9AVES</name>
<dbReference type="AlphaFoldDB" id="A0A7L4JY62"/>
<dbReference type="Pfam" id="PF17749">
    <property type="entry name" value="MIP-T3_C"/>
    <property type="match status" value="1"/>
</dbReference>
<keyword evidence="6" id="KW-0206">Cytoskeleton</keyword>
<evidence type="ECO:0000256" key="9">
    <source>
        <dbReference type="SAM" id="Coils"/>
    </source>
</evidence>
<feature type="compositionally biased region" description="Basic and acidic residues" evidence="10">
    <location>
        <begin position="89"/>
        <end position="184"/>
    </location>
</feature>
<dbReference type="GO" id="GO:0042073">
    <property type="term" value="P:intraciliary transport"/>
    <property type="evidence" value="ECO:0007669"/>
    <property type="project" value="TreeGrafter"/>
</dbReference>
<organism evidence="13 14">
    <name type="scientific">Ceuthmochares aereus</name>
    <dbReference type="NCBI Taxonomy" id="1961834"/>
    <lineage>
        <taxon>Eukaryota</taxon>
        <taxon>Metazoa</taxon>
        <taxon>Chordata</taxon>
        <taxon>Craniata</taxon>
        <taxon>Vertebrata</taxon>
        <taxon>Euteleostomi</taxon>
        <taxon>Archelosauria</taxon>
        <taxon>Archosauria</taxon>
        <taxon>Dinosauria</taxon>
        <taxon>Saurischia</taxon>
        <taxon>Theropoda</taxon>
        <taxon>Coelurosauria</taxon>
        <taxon>Aves</taxon>
        <taxon>Neognathae</taxon>
        <taxon>Neoaves</taxon>
        <taxon>Otidimorphae</taxon>
        <taxon>Cuculiformes</taxon>
        <taxon>Cuculidae</taxon>
        <taxon>Ceuthmochares</taxon>
    </lineage>
</organism>
<dbReference type="InterPro" id="IPR018799">
    <property type="entry name" value="TRAF3IP1"/>
</dbReference>
<dbReference type="PANTHER" id="PTHR31363:SF0">
    <property type="entry name" value="TRAF3-INTERACTING PROTEIN 1"/>
    <property type="match status" value="1"/>
</dbReference>
<comment type="subcellular location">
    <subcellularLocation>
        <location evidence="2">Cytoplasm</location>
        <location evidence="2">Cytoskeleton</location>
        <location evidence="2">Cilium axoneme</location>
    </subcellularLocation>
    <subcellularLocation>
        <location evidence="1">Cytoplasm</location>
        <location evidence="1">Cytoskeleton</location>
        <location evidence="1">Cilium basal body</location>
    </subcellularLocation>
</comment>
<evidence type="ECO:0000256" key="2">
    <source>
        <dbReference type="ARBA" id="ARBA00004430"/>
    </source>
</evidence>
<dbReference type="GO" id="GO:0060271">
    <property type="term" value="P:cilium assembly"/>
    <property type="evidence" value="ECO:0007669"/>
    <property type="project" value="TreeGrafter"/>
</dbReference>
<feature type="domain" description="TRAF3-interacting protein 1 N-terminal" evidence="11">
    <location>
        <begin position="1"/>
        <end position="53"/>
    </location>
</feature>
<keyword evidence="3" id="KW-0963">Cytoplasm</keyword>
<evidence type="ECO:0000256" key="4">
    <source>
        <dbReference type="ARBA" id="ARBA00022794"/>
    </source>
</evidence>
<dbReference type="GO" id="GO:0005930">
    <property type="term" value="C:axoneme"/>
    <property type="evidence" value="ECO:0007669"/>
    <property type="project" value="UniProtKB-SubCell"/>
</dbReference>
<keyword evidence="14" id="KW-1185">Reference proteome</keyword>
<feature type="region of interest" description="Disordered" evidence="10">
    <location>
        <begin position="452"/>
        <end position="473"/>
    </location>
</feature>
<feature type="non-terminal residue" evidence="13">
    <location>
        <position position="1"/>
    </location>
</feature>